<keyword evidence="1" id="KW-1133">Transmembrane helix</keyword>
<dbReference type="EMBL" id="FTNK01000003">
    <property type="protein sequence ID" value="SIQ62453.1"/>
    <property type="molecule type" value="Genomic_DNA"/>
</dbReference>
<dbReference type="Pfam" id="PF13791">
    <property type="entry name" value="Sigma_reg_C"/>
    <property type="match status" value="1"/>
</dbReference>
<keyword evidence="1" id="KW-0472">Membrane</keyword>
<evidence type="ECO:0000259" key="2">
    <source>
        <dbReference type="Pfam" id="PF13791"/>
    </source>
</evidence>
<dbReference type="InterPro" id="IPR025672">
    <property type="entry name" value="Sigma_reg_C_dom"/>
</dbReference>
<organism evidence="4 5">
    <name type="scientific">Paenibacillus macquariensis</name>
    <dbReference type="NCBI Taxonomy" id="948756"/>
    <lineage>
        <taxon>Bacteria</taxon>
        <taxon>Bacillati</taxon>
        <taxon>Bacillota</taxon>
        <taxon>Bacilli</taxon>
        <taxon>Bacillales</taxon>
        <taxon>Paenibacillaceae</taxon>
        <taxon>Paenibacillus</taxon>
    </lineage>
</organism>
<evidence type="ECO:0000313" key="5">
    <source>
        <dbReference type="Proteomes" id="UP000186666"/>
    </source>
</evidence>
<comment type="caution">
    <text evidence="4">The sequence shown here is derived from an EMBL/GenBank/DDBJ whole genome shotgun (WGS) entry which is preliminary data.</text>
</comment>
<protein>
    <submittedName>
        <fullName evidence="4">Sigma factor regulator N-terminal</fullName>
    </submittedName>
</protein>
<sequence>MRGVMTLSEEFKQKMKRYMEGTLPEEERMEMEKELEKMELYQSYMEEMMRDGEKTEIKHPQWHSDSSRLNEARILRKGKWKARLSTAFTMISIFLIFTLITSIGTMVFYQWGEPDRGDQYRDVVSSVVKITQPNIEVNLSSNAGPYVGMQLKGEIKKQVGAARLAIGEFTGSFFFNFLRTYDFAWNKQGQNNNAIFQLPESEGFNSDADWKRLKMLPEGTVAEAYVSYHKYFTTDELLAQFKDKNLEAVWYAVDIGNDNKFDHGDGVIIQPIGFPSNPIWHPDDMTVTNISESKKGWGMKVTMRSATAPSVDTNGDGDLRNANFIKTLKLIQQYPSITKRLAPFHDIDRAVSYIEEHGVRLYGAVVTGPTKELLKLKDDPFVSSIRIGEVTLWDWNDK</sequence>
<keyword evidence="1" id="KW-0812">Transmembrane</keyword>
<keyword evidence="5" id="KW-1185">Reference proteome</keyword>
<feature type="transmembrane region" description="Helical" evidence="1">
    <location>
        <begin position="86"/>
        <end position="111"/>
    </location>
</feature>
<reference evidence="4 5" key="1">
    <citation type="submission" date="2017-01" db="EMBL/GenBank/DDBJ databases">
        <authorList>
            <person name="Varghese N."/>
            <person name="Submissions S."/>
        </authorList>
    </citation>
    <scope>NUCLEOTIDE SEQUENCE [LARGE SCALE GENOMIC DNA]</scope>
    <source>
        <strain evidence="4 5">ATCC 23464</strain>
    </source>
</reference>
<feature type="domain" description="Sigma factor regulator C-terminal" evidence="2">
    <location>
        <begin position="213"/>
        <end position="389"/>
    </location>
</feature>
<dbReference type="InterPro" id="IPR029101">
    <property type="entry name" value="Sigma_reg_N"/>
</dbReference>
<name>A0ABY1JQR2_9BACL</name>
<dbReference type="Proteomes" id="UP000186666">
    <property type="component" value="Unassembled WGS sequence"/>
</dbReference>
<dbReference type="Pfam" id="PF13800">
    <property type="entry name" value="Sigma_reg_N"/>
    <property type="match status" value="1"/>
</dbReference>
<evidence type="ECO:0000256" key="1">
    <source>
        <dbReference type="SAM" id="Phobius"/>
    </source>
</evidence>
<gene>
    <name evidence="4" type="ORF">SAMN05421578_10358</name>
</gene>
<evidence type="ECO:0000313" key="4">
    <source>
        <dbReference type="EMBL" id="SIQ62453.1"/>
    </source>
</evidence>
<evidence type="ECO:0000259" key="3">
    <source>
        <dbReference type="Pfam" id="PF13800"/>
    </source>
</evidence>
<accession>A0ABY1JQR2</accession>
<proteinExistence type="predicted"/>
<feature type="domain" description="Sigma factor regulator N-terminal" evidence="3">
    <location>
        <begin position="73"/>
        <end position="160"/>
    </location>
</feature>